<evidence type="ECO:0000256" key="4">
    <source>
        <dbReference type="ARBA" id="ARBA00022692"/>
    </source>
</evidence>
<dbReference type="NCBIfam" id="TIGR00544">
    <property type="entry name" value="lgt"/>
    <property type="match status" value="1"/>
</dbReference>
<keyword evidence="3 7" id="KW-0808">Transferase</keyword>
<feature type="transmembrane region" description="Helical" evidence="7">
    <location>
        <begin position="198"/>
        <end position="216"/>
    </location>
</feature>
<evidence type="ECO:0000256" key="2">
    <source>
        <dbReference type="ARBA" id="ARBA00022475"/>
    </source>
</evidence>
<feature type="transmembrane region" description="Helical" evidence="7">
    <location>
        <begin position="109"/>
        <end position="128"/>
    </location>
</feature>
<evidence type="ECO:0000256" key="5">
    <source>
        <dbReference type="ARBA" id="ARBA00022989"/>
    </source>
</evidence>
<feature type="transmembrane region" description="Helical" evidence="7">
    <location>
        <begin position="79"/>
        <end position="102"/>
    </location>
</feature>
<dbReference type="RefSeq" id="WP_160332321.1">
    <property type="nucleotide sequence ID" value="NZ_WSRS01000012.1"/>
</dbReference>
<dbReference type="PANTHER" id="PTHR30589">
    <property type="entry name" value="PROLIPOPROTEIN DIACYLGLYCERYL TRANSFERASE"/>
    <property type="match status" value="1"/>
</dbReference>
<feature type="binding site" evidence="7">
    <location>
        <position position="130"/>
    </location>
    <ligand>
        <name>a 1,2-diacyl-sn-glycero-3-phospho-(1'-sn-glycerol)</name>
        <dbReference type="ChEBI" id="CHEBI:64716"/>
    </ligand>
</feature>
<keyword evidence="8" id="KW-0449">Lipoprotein</keyword>
<comment type="similarity">
    <text evidence="1 7">Belongs to the Lgt family.</text>
</comment>
<keyword evidence="8" id="KW-0328">Glycosyltransferase</keyword>
<dbReference type="UniPathway" id="UPA00664"/>
<comment type="catalytic activity">
    <reaction evidence="7">
        <text>L-cysteinyl-[prolipoprotein] + a 1,2-diacyl-sn-glycero-3-phospho-(1'-sn-glycerol) = an S-1,2-diacyl-sn-glyceryl-L-cysteinyl-[prolipoprotein] + sn-glycerol 1-phosphate + H(+)</text>
        <dbReference type="Rhea" id="RHEA:56712"/>
        <dbReference type="Rhea" id="RHEA-COMP:14679"/>
        <dbReference type="Rhea" id="RHEA-COMP:14680"/>
        <dbReference type="ChEBI" id="CHEBI:15378"/>
        <dbReference type="ChEBI" id="CHEBI:29950"/>
        <dbReference type="ChEBI" id="CHEBI:57685"/>
        <dbReference type="ChEBI" id="CHEBI:64716"/>
        <dbReference type="ChEBI" id="CHEBI:140658"/>
        <dbReference type="EC" id="2.5.1.145"/>
    </reaction>
</comment>
<feature type="transmembrane region" description="Helical" evidence="7">
    <location>
        <begin position="12"/>
        <end position="32"/>
    </location>
</feature>
<feature type="transmembrane region" description="Helical" evidence="7">
    <location>
        <begin position="44"/>
        <end position="67"/>
    </location>
</feature>
<comment type="pathway">
    <text evidence="7">Protein modification; lipoprotein biosynthesis (diacylglyceryl transfer).</text>
</comment>
<dbReference type="EC" id="2.5.1.145" evidence="7"/>
<organism evidence="8 9">
    <name type="scientific">Streptococcus danieliae</name>
    <dbReference type="NCBI Taxonomy" id="747656"/>
    <lineage>
        <taxon>Bacteria</taxon>
        <taxon>Bacillati</taxon>
        <taxon>Bacillota</taxon>
        <taxon>Bacilli</taxon>
        <taxon>Lactobacillales</taxon>
        <taxon>Streptococcaceae</taxon>
        <taxon>Streptococcus</taxon>
    </lineage>
</organism>
<evidence type="ECO:0000256" key="1">
    <source>
        <dbReference type="ARBA" id="ARBA00007150"/>
    </source>
</evidence>
<keyword evidence="5 7" id="KW-1133">Transmembrane helix</keyword>
<evidence type="ECO:0000313" key="8">
    <source>
        <dbReference type="EMBL" id="MVX58497.1"/>
    </source>
</evidence>
<dbReference type="AlphaFoldDB" id="A0A7X3KC31"/>
<evidence type="ECO:0000256" key="6">
    <source>
        <dbReference type="ARBA" id="ARBA00023136"/>
    </source>
</evidence>
<comment type="caution">
    <text evidence="8">The sequence shown here is derived from an EMBL/GenBank/DDBJ whole genome shotgun (WGS) entry which is preliminary data.</text>
</comment>
<accession>A0A7X3KC31</accession>
<evidence type="ECO:0000313" key="9">
    <source>
        <dbReference type="Proteomes" id="UP000461595"/>
    </source>
</evidence>
<evidence type="ECO:0000256" key="3">
    <source>
        <dbReference type="ARBA" id="ARBA00022679"/>
    </source>
</evidence>
<keyword evidence="4 7" id="KW-0812">Transmembrane</keyword>
<proteinExistence type="inferred from homology"/>
<comment type="subcellular location">
    <subcellularLocation>
        <location evidence="7">Cell membrane</location>
        <topology evidence="7">Multi-pass membrane protein</topology>
    </subcellularLocation>
</comment>
<dbReference type="PANTHER" id="PTHR30589:SF0">
    <property type="entry name" value="PHOSPHATIDYLGLYCEROL--PROLIPOPROTEIN DIACYLGLYCERYL TRANSFERASE"/>
    <property type="match status" value="1"/>
</dbReference>
<dbReference type="HAMAP" id="MF_01147">
    <property type="entry name" value="Lgt"/>
    <property type="match status" value="1"/>
</dbReference>
<evidence type="ECO:0000256" key="7">
    <source>
        <dbReference type="HAMAP-Rule" id="MF_01147"/>
    </source>
</evidence>
<dbReference type="InterPro" id="IPR001640">
    <property type="entry name" value="Lgt"/>
</dbReference>
<comment type="function">
    <text evidence="7">Catalyzes the transfer of the diacylglyceryl group from phosphatidylglycerol to the sulfhydryl group of the N-terminal cysteine of a prolipoprotein, the first step in the formation of mature lipoproteins.</text>
</comment>
<dbReference type="Proteomes" id="UP000461595">
    <property type="component" value="Unassembled WGS sequence"/>
</dbReference>
<dbReference type="OrthoDB" id="871140at2"/>
<dbReference type="EMBL" id="WSRS01000012">
    <property type="protein sequence ID" value="MVX58497.1"/>
    <property type="molecule type" value="Genomic_DNA"/>
</dbReference>
<dbReference type="Pfam" id="PF01790">
    <property type="entry name" value="LGT"/>
    <property type="match status" value="1"/>
</dbReference>
<sequence>MNPIAFELGPFAVRWYALFIVSGLVLAVWLSMREAKRKGWDPDLILDFVLWGFPIGVIGARIYYVFFQWPYYQAHPAEILAIWNGGIAIYGGLIAGGLFLIWYSRRHLLSAWTFLDLVAPGVLIAQAIGRWGNFANQEAYGAVVEHLDYLPTWMQQQMFIEGAYRQPTFLMESIWTALGFVILISLRHRPRLFKEGELALFYLIWYGTGRFFIEGLRTDSLLLGPLRVSQVLSLVLVMLGLGLWIYRRKQQQLAWYQAA</sequence>
<protein>
    <recommendedName>
        <fullName evidence="7">Phosphatidylglycerol--prolipoprotein diacylglyceryl transferase</fullName>
        <ecNumber evidence="7">2.5.1.145</ecNumber>
    </recommendedName>
</protein>
<dbReference type="GO" id="GO:0042158">
    <property type="term" value="P:lipoprotein biosynthetic process"/>
    <property type="evidence" value="ECO:0007669"/>
    <property type="project" value="UniProtKB-UniRule"/>
</dbReference>
<keyword evidence="2 7" id="KW-1003">Cell membrane</keyword>
<keyword evidence="6 7" id="KW-0472">Membrane</keyword>
<gene>
    <name evidence="7" type="primary">lgt</name>
    <name evidence="8" type="ORF">E5983_02365</name>
</gene>
<dbReference type="GO" id="GO:0008961">
    <property type="term" value="F:phosphatidylglycerol-prolipoprotein diacylglyceryl transferase activity"/>
    <property type="evidence" value="ECO:0007669"/>
    <property type="project" value="UniProtKB-UniRule"/>
</dbReference>
<feature type="transmembrane region" description="Helical" evidence="7">
    <location>
        <begin position="168"/>
        <end position="186"/>
    </location>
</feature>
<dbReference type="PROSITE" id="PS01311">
    <property type="entry name" value="LGT"/>
    <property type="match status" value="1"/>
</dbReference>
<name>A0A7X3KC31_9STRE</name>
<dbReference type="GO" id="GO:0005886">
    <property type="term" value="C:plasma membrane"/>
    <property type="evidence" value="ECO:0007669"/>
    <property type="project" value="UniProtKB-SubCell"/>
</dbReference>
<reference evidence="8 9" key="1">
    <citation type="submission" date="2019-12" db="EMBL/GenBank/DDBJ databases">
        <title>Microbes associate with the intestines of laboratory mice.</title>
        <authorList>
            <person name="Navarre W."/>
            <person name="Wong E."/>
        </authorList>
    </citation>
    <scope>NUCLEOTIDE SEQUENCE [LARGE SCALE GENOMIC DNA]</scope>
    <source>
        <strain evidence="8 9">NM51_B2-22</strain>
    </source>
</reference>
<feature type="transmembrane region" description="Helical" evidence="7">
    <location>
        <begin position="228"/>
        <end position="246"/>
    </location>
</feature>